<organism evidence="1">
    <name type="scientific">uncultured Sulfurovum sp</name>
    <dbReference type="NCBI Taxonomy" id="269237"/>
    <lineage>
        <taxon>Bacteria</taxon>
        <taxon>Pseudomonadati</taxon>
        <taxon>Campylobacterota</taxon>
        <taxon>Epsilonproteobacteria</taxon>
        <taxon>Campylobacterales</taxon>
        <taxon>Sulfurovaceae</taxon>
        <taxon>Sulfurovum</taxon>
        <taxon>environmental samples</taxon>
    </lineage>
</organism>
<dbReference type="EMBL" id="CACVAZ010000011">
    <property type="protein sequence ID" value="CAA6803311.1"/>
    <property type="molecule type" value="Genomic_DNA"/>
</dbReference>
<accession>A0A6S6S4R8</accession>
<protein>
    <submittedName>
        <fullName evidence="1">Uncharacterized protein</fullName>
    </submittedName>
</protein>
<proteinExistence type="predicted"/>
<evidence type="ECO:0000313" key="1">
    <source>
        <dbReference type="EMBL" id="CAA6803311.1"/>
    </source>
</evidence>
<sequence>MKFLLLCLLSVGLNAEINENRFFKDITDYAEGFGLHTDLGYSSYLIELHSSEMDSAIDYDVLEATLGFFYAYDKWLLGTYGKFVVDEVQSNMFVVTTQASLNNQANIDKEEFGLYVDYTFFENDKESWGVNSIYRYASLDASDAYDSFLTYVSYFKYQTDGLALSLAYQRKLFEKGVLVAHAGGLYSKAKVNMSESINGQFQDSFVKDSVKALGLKVSLAYNYAYSNNLALHLKTDAWRQKFSSLKVHSHVGDTLPTASLKEASYTTYVGLAWRF</sequence>
<gene>
    <name evidence="1" type="ORF">HELGO_WM29118</name>
</gene>
<name>A0A6S6S4R8_9BACT</name>
<reference evidence="1" key="1">
    <citation type="submission" date="2020-01" db="EMBL/GenBank/DDBJ databases">
        <authorList>
            <person name="Meier V. D."/>
            <person name="Meier V D."/>
        </authorList>
    </citation>
    <scope>NUCLEOTIDE SEQUENCE</scope>
    <source>
        <strain evidence="1">HLG_WM_MAG_02</strain>
    </source>
</reference>
<dbReference type="AlphaFoldDB" id="A0A6S6S4R8"/>